<accession>A0A377JL66</accession>
<reference evidence="1 2" key="1">
    <citation type="submission" date="2018-06" db="EMBL/GenBank/DDBJ databases">
        <authorList>
            <consortium name="Pathogen Informatics"/>
            <person name="Doyle S."/>
        </authorList>
    </citation>
    <scope>NUCLEOTIDE SEQUENCE [LARGE SCALE GENOMIC DNA]</scope>
    <source>
        <strain evidence="1 2">NCTC12410</strain>
    </source>
</reference>
<dbReference type="Proteomes" id="UP000254841">
    <property type="component" value="Unassembled WGS sequence"/>
</dbReference>
<sequence>MHIEAEHIEIAGDLGSSTTIKAKQLIINGSTHKSSKILAQHAKILTHKGLLIAQDCTIKNLDSGTIYANTAKIQETIASTIYASSISIDRLRNANTCYFSALLEAKEIHKIAAMTMP</sequence>
<dbReference type="RefSeq" id="WP_115012485.1">
    <property type="nucleotide sequence ID" value="NZ_UGHV01000006.1"/>
</dbReference>
<proteinExistence type="predicted"/>
<dbReference type="OrthoDB" id="5353360at2"/>
<evidence type="ECO:0000313" key="1">
    <source>
        <dbReference type="EMBL" id="STP06522.1"/>
    </source>
</evidence>
<dbReference type="AlphaFoldDB" id="A0A377JL66"/>
<evidence type="ECO:0000313" key="2">
    <source>
        <dbReference type="Proteomes" id="UP000254841"/>
    </source>
</evidence>
<protein>
    <submittedName>
        <fullName evidence="1">Multidrug resistance protein</fullName>
    </submittedName>
</protein>
<gene>
    <name evidence="1" type="ORF">NCTC12410_02061</name>
</gene>
<dbReference type="EMBL" id="UGHV01000006">
    <property type="protein sequence ID" value="STP06522.1"/>
    <property type="molecule type" value="Genomic_DNA"/>
</dbReference>
<organism evidence="1 2">
    <name type="scientific">Helicobacter canis</name>
    <dbReference type="NCBI Taxonomy" id="29419"/>
    <lineage>
        <taxon>Bacteria</taxon>
        <taxon>Pseudomonadati</taxon>
        <taxon>Campylobacterota</taxon>
        <taxon>Epsilonproteobacteria</taxon>
        <taxon>Campylobacterales</taxon>
        <taxon>Helicobacteraceae</taxon>
        <taxon>Helicobacter</taxon>
    </lineage>
</organism>
<name>A0A377JL66_9HELI</name>